<dbReference type="Pfam" id="PF01833">
    <property type="entry name" value="TIG"/>
    <property type="match status" value="1"/>
</dbReference>
<dbReference type="PRINTS" id="PR00109">
    <property type="entry name" value="TYRKINASE"/>
</dbReference>
<comment type="catalytic activity">
    <reaction evidence="9">
        <text>L-threonyl-[protein] + ATP = O-phospho-L-threonyl-[protein] + ADP + H(+)</text>
        <dbReference type="Rhea" id="RHEA:46608"/>
        <dbReference type="Rhea" id="RHEA-COMP:11060"/>
        <dbReference type="Rhea" id="RHEA-COMP:11605"/>
        <dbReference type="ChEBI" id="CHEBI:15378"/>
        <dbReference type="ChEBI" id="CHEBI:30013"/>
        <dbReference type="ChEBI" id="CHEBI:30616"/>
        <dbReference type="ChEBI" id="CHEBI:61977"/>
        <dbReference type="ChEBI" id="CHEBI:456216"/>
        <dbReference type="EC" id="2.7.11.1"/>
    </reaction>
</comment>
<protein>
    <recommendedName>
        <fullName evidence="2">non-specific serine/threonine protein kinase</fullName>
        <ecNumber evidence="2">2.7.11.1</ecNumber>
    </recommendedName>
</protein>
<comment type="caution">
    <text evidence="15">The sequence shown here is derived from an EMBL/GenBank/DDBJ whole genome shotgun (WGS) entry which is preliminary data.</text>
</comment>
<dbReference type="Gene3D" id="1.10.510.10">
    <property type="entry name" value="Transferase(Phosphotransferase) domain 1"/>
    <property type="match status" value="1"/>
</dbReference>
<evidence type="ECO:0000256" key="7">
    <source>
        <dbReference type="ARBA" id="ARBA00022840"/>
    </source>
</evidence>
<evidence type="ECO:0000256" key="9">
    <source>
        <dbReference type="ARBA" id="ARBA00047899"/>
    </source>
</evidence>
<dbReference type="InterPro" id="IPR014756">
    <property type="entry name" value="Ig_E-set"/>
</dbReference>
<feature type="chain" id="PRO_5035217733" description="non-specific serine/threonine protein kinase" evidence="13">
    <location>
        <begin position="34"/>
        <end position="687"/>
    </location>
</feature>
<name>A0A8J4V5R3_9MYCE</name>
<comment type="subcellular location">
    <subcellularLocation>
        <location evidence="1">Membrane</location>
    </subcellularLocation>
</comment>
<keyword evidence="4" id="KW-0808">Transferase</keyword>
<keyword evidence="3" id="KW-0723">Serine/threonine-protein kinase</keyword>
<dbReference type="InterPro" id="IPR008271">
    <property type="entry name" value="Ser/Thr_kinase_AS"/>
</dbReference>
<keyword evidence="8 12" id="KW-0472">Membrane</keyword>
<proteinExistence type="predicted"/>
<evidence type="ECO:0000256" key="13">
    <source>
        <dbReference type="SAM" id="SignalP"/>
    </source>
</evidence>
<evidence type="ECO:0000256" key="6">
    <source>
        <dbReference type="ARBA" id="ARBA00022777"/>
    </source>
</evidence>
<dbReference type="PANTHER" id="PTHR44329">
    <property type="entry name" value="SERINE/THREONINE-PROTEIN KINASE TNNI3K-RELATED"/>
    <property type="match status" value="1"/>
</dbReference>
<dbReference type="InterPro" id="IPR000719">
    <property type="entry name" value="Prot_kinase_dom"/>
</dbReference>
<dbReference type="PROSITE" id="PS00108">
    <property type="entry name" value="PROTEIN_KINASE_ST"/>
    <property type="match status" value="1"/>
</dbReference>
<dbReference type="GO" id="GO:0005524">
    <property type="term" value="F:ATP binding"/>
    <property type="evidence" value="ECO:0007669"/>
    <property type="project" value="UniProtKB-KW"/>
</dbReference>
<comment type="catalytic activity">
    <reaction evidence="10">
        <text>L-seryl-[protein] + ATP = O-phospho-L-seryl-[protein] + ADP + H(+)</text>
        <dbReference type="Rhea" id="RHEA:17989"/>
        <dbReference type="Rhea" id="RHEA-COMP:9863"/>
        <dbReference type="Rhea" id="RHEA-COMP:11604"/>
        <dbReference type="ChEBI" id="CHEBI:15378"/>
        <dbReference type="ChEBI" id="CHEBI:29999"/>
        <dbReference type="ChEBI" id="CHEBI:30616"/>
        <dbReference type="ChEBI" id="CHEBI:83421"/>
        <dbReference type="ChEBI" id="CHEBI:456216"/>
        <dbReference type="EC" id="2.7.11.1"/>
    </reaction>
</comment>
<organism evidence="15 16">
    <name type="scientific">Polysphondylium violaceum</name>
    <dbReference type="NCBI Taxonomy" id="133409"/>
    <lineage>
        <taxon>Eukaryota</taxon>
        <taxon>Amoebozoa</taxon>
        <taxon>Evosea</taxon>
        <taxon>Eumycetozoa</taxon>
        <taxon>Dictyostelia</taxon>
        <taxon>Dictyosteliales</taxon>
        <taxon>Dictyosteliaceae</taxon>
        <taxon>Polysphondylium</taxon>
    </lineage>
</organism>
<evidence type="ECO:0000256" key="11">
    <source>
        <dbReference type="SAM" id="MobiDB-lite"/>
    </source>
</evidence>
<dbReference type="FunFam" id="3.30.200.20:FF:000034">
    <property type="entry name" value="Kinase suppressor of Ras 1"/>
    <property type="match status" value="1"/>
</dbReference>
<reference evidence="15" key="1">
    <citation type="submission" date="2020-01" db="EMBL/GenBank/DDBJ databases">
        <title>Development of genomics and gene disruption for Polysphondylium violaceum indicates a role for the polyketide synthase stlB in stalk morphogenesis.</title>
        <authorList>
            <person name="Narita B."/>
            <person name="Kawabe Y."/>
            <person name="Kin K."/>
            <person name="Saito T."/>
            <person name="Gibbs R."/>
            <person name="Kuspa A."/>
            <person name="Muzny D."/>
            <person name="Queller D."/>
            <person name="Richards S."/>
            <person name="Strassman J."/>
            <person name="Sucgang R."/>
            <person name="Worley K."/>
            <person name="Schaap P."/>
        </authorList>
    </citation>
    <scope>NUCLEOTIDE SEQUENCE</scope>
    <source>
        <strain evidence="15">QSvi11</strain>
    </source>
</reference>
<feature type="compositionally biased region" description="Low complexity" evidence="11">
    <location>
        <begin position="51"/>
        <end position="68"/>
    </location>
</feature>
<evidence type="ECO:0000259" key="14">
    <source>
        <dbReference type="PROSITE" id="PS50011"/>
    </source>
</evidence>
<evidence type="ECO:0000256" key="5">
    <source>
        <dbReference type="ARBA" id="ARBA00022741"/>
    </source>
</evidence>
<keyword evidence="12" id="KW-1133">Transmembrane helix</keyword>
<keyword evidence="13" id="KW-0732">Signal</keyword>
<dbReference type="FunFam" id="1.10.510.10:FF:000476">
    <property type="entry name" value="PAS domain-containing protein tyrosine kinase family protein"/>
    <property type="match status" value="1"/>
</dbReference>
<feature type="signal peptide" evidence="13">
    <location>
        <begin position="1"/>
        <end position="33"/>
    </location>
</feature>
<dbReference type="InterPro" id="IPR002909">
    <property type="entry name" value="IPT_dom"/>
</dbReference>
<keyword evidence="5" id="KW-0547">Nucleotide-binding</keyword>
<dbReference type="Gene3D" id="3.30.200.20">
    <property type="entry name" value="Phosphorylase Kinase, domain 1"/>
    <property type="match status" value="1"/>
</dbReference>
<dbReference type="OrthoDB" id="4062651at2759"/>
<keyword evidence="12" id="KW-0812">Transmembrane</keyword>
<dbReference type="SMART" id="SM00220">
    <property type="entry name" value="S_TKc"/>
    <property type="match status" value="1"/>
</dbReference>
<dbReference type="GO" id="GO:0004713">
    <property type="term" value="F:protein tyrosine kinase activity"/>
    <property type="evidence" value="ECO:0007669"/>
    <property type="project" value="UniProtKB-ARBA"/>
</dbReference>
<dbReference type="AlphaFoldDB" id="A0A8J4V5R3"/>
<dbReference type="EMBL" id="AJWJ01000120">
    <property type="protein sequence ID" value="KAF2074972.1"/>
    <property type="molecule type" value="Genomic_DNA"/>
</dbReference>
<dbReference type="SUPFAM" id="SSF81296">
    <property type="entry name" value="E set domains"/>
    <property type="match status" value="1"/>
</dbReference>
<evidence type="ECO:0000313" key="15">
    <source>
        <dbReference type="EMBL" id="KAF2074972.1"/>
    </source>
</evidence>
<accession>A0A8J4V5R3</accession>
<dbReference type="PANTHER" id="PTHR44329:SF298">
    <property type="entry name" value="MIXED LINEAGE KINASE DOMAIN-LIKE PROTEIN"/>
    <property type="match status" value="1"/>
</dbReference>
<dbReference type="InterPro" id="IPR001245">
    <property type="entry name" value="Ser-Thr/Tyr_kinase_cat_dom"/>
</dbReference>
<gene>
    <name evidence="15" type="ORF">CYY_003711</name>
</gene>
<feature type="transmembrane region" description="Helical" evidence="12">
    <location>
        <begin position="366"/>
        <end position="390"/>
    </location>
</feature>
<evidence type="ECO:0000256" key="12">
    <source>
        <dbReference type="SAM" id="Phobius"/>
    </source>
</evidence>
<sequence>MLSIINNNCKIPLRYCFLLFILISCSFIDTANSIDSRRQINNSKQRSFRINNDNDNSNNSNNNNNNNNSAKKLNEKLIIIDHNNNSNTQYHEGVATELQNSTIVATLTGAPTNCSSCLEGYGFVENFACSDGRGQWNNGVISFMDPIPQTGTLVLKKVSLQIFGNIQTTAVGEIIYILLGGDVVSAFAPNNETAEKCANCQQSLMPVTTASFPNGCASYTYGQMNDIIFQISSPFNTTVCLSKVVITLFYGPVNYKINSLIPAIGNSSGYENITIVGQGFYSNGACLCKFGSQTSTAYFINSTTMICSTPPLNIPSDSPAVSSDYNVTVQISEDGGTTYCAPFYNFSYIAKSIPLIHPTVPGTNKWIWISLVIVGSAAFMISGLALFYWFKYKKIKKNPLMIDGSEKAPLLQSSYKTLFEIKPIDISEIVILNRIGRGSCAEVYTGTWRGITVAVKKAKLLNEDDEDFLNELAQEATIMSQLRHPNVCQFLGTCNAPPEILIVMEYMPLGSLYRILHDQSIPLDWPRMKSMALDIAKGMNYLHCCDPIVIHRDLKSHNLLVDEHFRVKISDFGLSTRFKQHLDKKTAMTPVGTPCWTAPEVLRNDTYTEKADVFSFAIVLWEIVTREDPYQGMPTFQIVISVGQHKLRPIVPPQVSAPFTRLITECWSEDPAQRPSFQDIVKRLEAM</sequence>
<dbReference type="EC" id="2.7.11.1" evidence="2"/>
<keyword evidence="7" id="KW-0067">ATP-binding</keyword>
<dbReference type="CDD" id="cd00102">
    <property type="entry name" value="IPT"/>
    <property type="match status" value="1"/>
</dbReference>
<dbReference type="GO" id="GO:0004674">
    <property type="term" value="F:protein serine/threonine kinase activity"/>
    <property type="evidence" value="ECO:0007669"/>
    <property type="project" value="UniProtKB-KW"/>
</dbReference>
<keyword evidence="16" id="KW-1185">Reference proteome</keyword>
<keyword evidence="6" id="KW-0418">Kinase</keyword>
<evidence type="ECO:0000256" key="3">
    <source>
        <dbReference type="ARBA" id="ARBA00022527"/>
    </source>
</evidence>
<dbReference type="InterPro" id="IPR011009">
    <property type="entry name" value="Kinase-like_dom_sf"/>
</dbReference>
<evidence type="ECO:0000256" key="4">
    <source>
        <dbReference type="ARBA" id="ARBA00022679"/>
    </source>
</evidence>
<dbReference type="PROSITE" id="PS50011">
    <property type="entry name" value="PROTEIN_KINASE_DOM"/>
    <property type="match status" value="1"/>
</dbReference>
<evidence type="ECO:0000256" key="10">
    <source>
        <dbReference type="ARBA" id="ARBA00048679"/>
    </source>
</evidence>
<feature type="domain" description="Protein kinase" evidence="14">
    <location>
        <begin position="429"/>
        <end position="687"/>
    </location>
</feature>
<evidence type="ECO:0000313" key="16">
    <source>
        <dbReference type="Proteomes" id="UP000695562"/>
    </source>
</evidence>
<evidence type="ECO:0000256" key="2">
    <source>
        <dbReference type="ARBA" id="ARBA00012513"/>
    </source>
</evidence>
<dbReference type="Pfam" id="PF07714">
    <property type="entry name" value="PK_Tyr_Ser-Thr"/>
    <property type="match status" value="1"/>
</dbReference>
<dbReference type="CDD" id="cd13999">
    <property type="entry name" value="STKc_MAP3K-like"/>
    <property type="match status" value="1"/>
</dbReference>
<dbReference type="Proteomes" id="UP000695562">
    <property type="component" value="Unassembled WGS sequence"/>
</dbReference>
<evidence type="ECO:0000256" key="1">
    <source>
        <dbReference type="ARBA" id="ARBA00004370"/>
    </source>
</evidence>
<dbReference type="SUPFAM" id="SSF56112">
    <property type="entry name" value="Protein kinase-like (PK-like)"/>
    <property type="match status" value="1"/>
</dbReference>
<dbReference type="InterPro" id="IPR013783">
    <property type="entry name" value="Ig-like_fold"/>
</dbReference>
<dbReference type="Gene3D" id="2.60.40.10">
    <property type="entry name" value="Immunoglobulins"/>
    <property type="match status" value="1"/>
</dbReference>
<feature type="region of interest" description="Disordered" evidence="11">
    <location>
        <begin position="43"/>
        <end position="68"/>
    </location>
</feature>
<dbReference type="GO" id="GO:0016020">
    <property type="term" value="C:membrane"/>
    <property type="evidence" value="ECO:0007669"/>
    <property type="project" value="UniProtKB-SubCell"/>
</dbReference>
<dbReference type="InterPro" id="IPR051681">
    <property type="entry name" value="Ser/Thr_Kinases-Pseudokinases"/>
</dbReference>
<evidence type="ECO:0000256" key="8">
    <source>
        <dbReference type="ARBA" id="ARBA00023136"/>
    </source>
</evidence>